<evidence type="ECO:0000313" key="3">
    <source>
        <dbReference type="Proteomes" id="UP001372338"/>
    </source>
</evidence>
<organism evidence="2 3">
    <name type="scientific">Crotalaria pallida</name>
    <name type="common">Smooth rattlebox</name>
    <name type="synonym">Crotalaria striata</name>
    <dbReference type="NCBI Taxonomy" id="3830"/>
    <lineage>
        <taxon>Eukaryota</taxon>
        <taxon>Viridiplantae</taxon>
        <taxon>Streptophyta</taxon>
        <taxon>Embryophyta</taxon>
        <taxon>Tracheophyta</taxon>
        <taxon>Spermatophyta</taxon>
        <taxon>Magnoliopsida</taxon>
        <taxon>eudicotyledons</taxon>
        <taxon>Gunneridae</taxon>
        <taxon>Pentapetalae</taxon>
        <taxon>rosids</taxon>
        <taxon>fabids</taxon>
        <taxon>Fabales</taxon>
        <taxon>Fabaceae</taxon>
        <taxon>Papilionoideae</taxon>
        <taxon>50 kb inversion clade</taxon>
        <taxon>genistoids sensu lato</taxon>
        <taxon>core genistoids</taxon>
        <taxon>Crotalarieae</taxon>
        <taxon>Crotalaria</taxon>
    </lineage>
</organism>
<proteinExistence type="predicted"/>
<dbReference type="AlphaFoldDB" id="A0AAN9HNV4"/>
<protein>
    <submittedName>
        <fullName evidence="2">Uncharacterized protein</fullName>
    </submittedName>
</protein>
<reference evidence="2 3" key="1">
    <citation type="submission" date="2024-01" db="EMBL/GenBank/DDBJ databases">
        <title>The genomes of 5 underutilized Papilionoideae crops provide insights into root nodulation and disease resistanc.</title>
        <authorList>
            <person name="Yuan L."/>
        </authorList>
    </citation>
    <scope>NUCLEOTIDE SEQUENCE [LARGE SCALE GENOMIC DNA]</scope>
    <source>
        <strain evidence="2">ZHUSHIDOU_FW_LH</strain>
        <tissue evidence="2">Leaf</tissue>
    </source>
</reference>
<comment type="caution">
    <text evidence="2">The sequence shown here is derived from an EMBL/GenBank/DDBJ whole genome shotgun (WGS) entry which is preliminary data.</text>
</comment>
<gene>
    <name evidence="2" type="ORF">RIF29_38545</name>
</gene>
<feature type="region of interest" description="Disordered" evidence="1">
    <location>
        <begin position="26"/>
        <end position="90"/>
    </location>
</feature>
<name>A0AAN9HNV4_CROPI</name>
<evidence type="ECO:0000313" key="2">
    <source>
        <dbReference type="EMBL" id="KAK7243734.1"/>
    </source>
</evidence>
<accession>A0AAN9HNV4</accession>
<dbReference type="Proteomes" id="UP001372338">
    <property type="component" value="Unassembled WGS sequence"/>
</dbReference>
<sequence>MLPCNISFTPFTIIMLGVEVQVELKMSGSGKSKKVEKATKKGKQKKHAQAESSRTFNSSRTDHIPLINPSNALLTHTNQHRNTQSEHVQP</sequence>
<keyword evidence="3" id="KW-1185">Reference proteome</keyword>
<evidence type="ECO:0000256" key="1">
    <source>
        <dbReference type="SAM" id="MobiDB-lite"/>
    </source>
</evidence>
<feature type="compositionally biased region" description="Polar residues" evidence="1">
    <location>
        <begin position="68"/>
        <end position="90"/>
    </location>
</feature>
<dbReference type="EMBL" id="JAYWIO010000008">
    <property type="protein sequence ID" value="KAK7243734.1"/>
    <property type="molecule type" value="Genomic_DNA"/>
</dbReference>
<feature type="compositionally biased region" description="Polar residues" evidence="1">
    <location>
        <begin position="50"/>
        <end position="59"/>
    </location>
</feature>